<sequence>MEKFFVSIPLDETVVGWYERLCTEIEPIPVPGESVYWNCQDYVMDIWEMMMAKGMIYEDVYVSGKAAVMPYFGQDYGGKQGYDEEHDKNDNQDDGGQGSSRYLLLAEFIIDSESSKHSS</sequence>
<name>A0AAN7UH94_9PEZI</name>
<gene>
    <name evidence="2" type="ORF">RRF57_008129</name>
</gene>
<comment type="caution">
    <text evidence="2">The sequence shown here is derived from an EMBL/GenBank/DDBJ whole genome shotgun (WGS) entry which is preliminary data.</text>
</comment>
<proteinExistence type="predicted"/>
<keyword evidence="3" id="KW-1185">Reference proteome</keyword>
<accession>A0AAN7UH94</accession>
<feature type="region of interest" description="Disordered" evidence="1">
    <location>
        <begin position="79"/>
        <end position="98"/>
    </location>
</feature>
<dbReference type="AlphaFoldDB" id="A0AAN7UH94"/>
<protein>
    <submittedName>
        <fullName evidence="2">Uncharacterized protein</fullName>
    </submittedName>
</protein>
<reference evidence="2 3" key="1">
    <citation type="submission" date="2023-10" db="EMBL/GenBank/DDBJ databases">
        <title>Draft genome sequence of Xylaria bambusicola isolate GMP-LS, the root and basal stem rot pathogen of sugarcane in Indonesia.</title>
        <authorList>
            <person name="Selvaraj P."/>
            <person name="Muralishankar V."/>
            <person name="Muruganantham S."/>
            <person name="Sp S."/>
            <person name="Haryani S."/>
            <person name="Lau K.J.X."/>
            <person name="Naqvi N.I."/>
        </authorList>
    </citation>
    <scope>NUCLEOTIDE SEQUENCE [LARGE SCALE GENOMIC DNA]</scope>
    <source>
        <strain evidence="2">GMP-LS</strain>
    </source>
</reference>
<evidence type="ECO:0000313" key="2">
    <source>
        <dbReference type="EMBL" id="KAK5632415.1"/>
    </source>
</evidence>
<dbReference type="EMBL" id="JAWHQM010000024">
    <property type="protein sequence ID" value="KAK5632415.1"/>
    <property type="molecule type" value="Genomic_DNA"/>
</dbReference>
<evidence type="ECO:0000313" key="3">
    <source>
        <dbReference type="Proteomes" id="UP001305414"/>
    </source>
</evidence>
<organism evidence="2 3">
    <name type="scientific">Xylaria bambusicola</name>
    <dbReference type="NCBI Taxonomy" id="326684"/>
    <lineage>
        <taxon>Eukaryota</taxon>
        <taxon>Fungi</taxon>
        <taxon>Dikarya</taxon>
        <taxon>Ascomycota</taxon>
        <taxon>Pezizomycotina</taxon>
        <taxon>Sordariomycetes</taxon>
        <taxon>Xylariomycetidae</taxon>
        <taxon>Xylariales</taxon>
        <taxon>Xylariaceae</taxon>
        <taxon>Xylaria</taxon>
    </lineage>
</organism>
<feature type="compositionally biased region" description="Basic and acidic residues" evidence="1">
    <location>
        <begin position="81"/>
        <end position="91"/>
    </location>
</feature>
<dbReference type="Proteomes" id="UP001305414">
    <property type="component" value="Unassembled WGS sequence"/>
</dbReference>
<evidence type="ECO:0000256" key="1">
    <source>
        <dbReference type="SAM" id="MobiDB-lite"/>
    </source>
</evidence>